<keyword evidence="3" id="KW-1185">Reference proteome</keyword>
<evidence type="ECO:0000313" key="2">
    <source>
        <dbReference type="EMBL" id="ETN41677.1"/>
    </source>
</evidence>
<dbReference type="EMBL" id="KB822719">
    <property type="protein sequence ID" value="ETN41677.1"/>
    <property type="molecule type" value="Genomic_DNA"/>
</dbReference>
<accession>W2RYZ3</accession>
<evidence type="ECO:0000256" key="1">
    <source>
        <dbReference type="SAM" id="MobiDB-lite"/>
    </source>
</evidence>
<feature type="compositionally biased region" description="Basic residues" evidence="1">
    <location>
        <begin position="240"/>
        <end position="252"/>
    </location>
</feature>
<dbReference type="Proteomes" id="UP000030752">
    <property type="component" value="Unassembled WGS sequence"/>
</dbReference>
<dbReference type="OrthoDB" id="4115400at2759"/>
<dbReference type="GeneID" id="19970952"/>
<feature type="region of interest" description="Disordered" evidence="1">
    <location>
        <begin position="216"/>
        <end position="289"/>
    </location>
</feature>
<proteinExistence type="predicted"/>
<dbReference type="eggNOG" id="ENOG502S2DX">
    <property type="taxonomic scope" value="Eukaryota"/>
</dbReference>
<name>W2RYZ3_CYPE1</name>
<feature type="compositionally biased region" description="Basic and acidic residues" evidence="1">
    <location>
        <begin position="508"/>
        <end position="519"/>
    </location>
</feature>
<sequence>MSALQAEPLWQESFPDKTRPELYTSNDLDEDGFKPLADPQEFLANLSTLTQLQLYTLSSNNVLALRSAQEEYSELSREIAAIKGRDSTTKNPQALQDPEVFEERKEATLYNYKYETAKPARISNLIPFGRTADDLSEQEKRDVRLFPEPFSQGGFVPTDRQFKGMSNRAKNLKNIDGWEPIERDGKFYIPVQQQHHDEYTAAYTRRALDENGEVIRPVSPDSEESQAQLTPGKPDLVNKRLTRTRFGGRKHPPTRDASETPSVSSTPSRKRAATPVITEPREGTPKRQKVTSIANITNGPLPVQQPPQQHVQANVKPKHPNQYTKARERELAAQQAARAAAGGAVAPLPTMPDFASMTVDEKLNRKWTDDELRASINADHTWLNPDPTKAAEWRDKILQGVNPVRSWSMVKKWSQWKGEGKDKRPRKKVLGGVNGVAGGGGAAESASASASGRATPAEGVFSADAGPGPGPGFEKSSVATPQKGTPPRGTPTPMLDEIVLGGPVGGEARSRRSSGDDRWAGTNGSFTGESRSRSGTPGTRPTPTRRSARNR</sequence>
<gene>
    <name evidence="2" type="ORF">HMPREF1541_03613</name>
</gene>
<organism evidence="2 3">
    <name type="scientific">Cyphellophora europaea (strain CBS 101466)</name>
    <name type="common">Phialophora europaea</name>
    <dbReference type="NCBI Taxonomy" id="1220924"/>
    <lineage>
        <taxon>Eukaryota</taxon>
        <taxon>Fungi</taxon>
        <taxon>Dikarya</taxon>
        <taxon>Ascomycota</taxon>
        <taxon>Pezizomycotina</taxon>
        <taxon>Eurotiomycetes</taxon>
        <taxon>Chaetothyriomycetidae</taxon>
        <taxon>Chaetothyriales</taxon>
        <taxon>Cyphellophoraceae</taxon>
        <taxon>Cyphellophora</taxon>
    </lineage>
</organism>
<reference evidence="2 3" key="1">
    <citation type="submission" date="2013-03" db="EMBL/GenBank/DDBJ databases">
        <title>The Genome Sequence of Phialophora europaea CBS 101466.</title>
        <authorList>
            <consortium name="The Broad Institute Genomics Platform"/>
            <person name="Cuomo C."/>
            <person name="de Hoog S."/>
            <person name="Gorbushina A."/>
            <person name="Walker B."/>
            <person name="Young S.K."/>
            <person name="Zeng Q."/>
            <person name="Gargeya S."/>
            <person name="Fitzgerald M."/>
            <person name="Haas B."/>
            <person name="Abouelleil A."/>
            <person name="Allen A.W."/>
            <person name="Alvarado L."/>
            <person name="Arachchi H.M."/>
            <person name="Berlin A.M."/>
            <person name="Chapman S.B."/>
            <person name="Gainer-Dewar J."/>
            <person name="Goldberg J."/>
            <person name="Griggs A."/>
            <person name="Gujja S."/>
            <person name="Hansen M."/>
            <person name="Howarth C."/>
            <person name="Imamovic A."/>
            <person name="Ireland A."/>
            <person name="Larimer J."/>
            <person name="McCowan C."/>
            <person name="Murphy C."/>
            <person name="Pearson M."/>
            <person name="Poon T.W."/>
            <person name="Priest M."/>
            <person name="Roberts A."/>
            <person name="Saif S."/>
            <person name="Shea T."/>
            <person name="Sisk P."/>
            <person name="Sykes S."/>
            <person name="Wortman J."/>
            <person name="Nusbaum C."/>
            <person name="Birren B."/>
        </authorList>
    </citation>
    <scope>NUCLEOTIDE SEQUENCE [LARGE SCALE GENOMIC DNA]</scope>
    <source>
        <strain evidence="2 3">CBS 101466</strain>
    </source>
</reference>
<feature type="compositionally biased region" description="Low complexity" evidence="1">
    <location>
        <begin position="443"/>
        <end position="454"/>
    </location>
</feature>
<feature type="compositionally biased region" description="Gly residues" evidence="1">
    <location>
        <begin position="432"/>
        <end position="442"/>
    </location>
</feature>
<dbReference type="InParanoid" id="W2RYZ3"/>
<dbReference type="STRING" id="1220924.W2RYZ3"/>
<dbReference type="AlphaFoldDB" id="W2RYZ3"/>
<protein>
    <submittedName>
        <fullName evidence="2">Uncharacterized protein</fullName>
    </submittedName>
</protein>
<dbReference type="HOGENOM" id="CLU_496948_0_0_1"/>
<feature type="compositionally biased region" description="Low complexity" evidence="1">
    <location>
        <begin position="527"/>
        <end position="545"/>
    </location>
</feature>
<evidence type="ECO:0000313" key="3">
    <source>
        <dbReference type="Proteomes" id="UP000030752"/>
    </source>
</evidence>
<dbReference type="RefSeq" id="XP_008716186.1">
    <property type="nucleotide sequence ID" value="XM_008717964.1"/>
</dbReference>
<feature type="region of interest" description="Disordered" evidence="1">
    <location>
        <begin position="414"/>
        <end position="551"/>
    </location>
</feature>
<feature type="region of interest" description="Disordered" evidence="1">
    <location>
        <begin position="1"/>
        <end position="26"/>
    </location>
</feature>
<dbReference type="VEuPathDB" id="FungiDB:HMPREF1541_03613"/>